<dbReference type="Proteomes" id="UP000233524">
    <property type="component" value="Unassembled WGS sequence"/>
</dbReference>
<dbReference type="SUPFAM" id="SSF102848">
    <property type="entry name" value="NSFL1 (p97 ATPase) cofactor p47, SEP domain"/>
    <property type="match status" value="1"/>
</dbReference>
<dbReference type="SUPFAM" id="SSF46934">
    <property type="entry name" value="UBA-like"/>
    <property type="match status" value="1"/>
</dbReference>
<sequence>MASNDEKIANLQALTGVSTDKAQDYLQAYDWNMEAAAQALLDDADDDDDSDREQASSSNQVPDNYTGPRTLDGRPVNVGSSSQSRAQPAKRQEKKRGVATLSSLGSSRHAHGSEDDDDEDEEGEKGRGDLFAGGEKSGLALRDPTQRPERGEGSRGIINDILAKAREQAKKGTDEEAEQRPSRRWGAGNILGGDGVESRRIGDPHVGPSQPPQPTGEPQDRTIHLWHDGFSFDDGPLYRYDEPENQETLRLIRSGRAPLHLMNVRFDQPVNAHISQHDEPWKQLPRIYRPFGGEGRRLGSPVPGDGNARPPPPTSQSASSGAAASSSSSGAVSTGVDTSQPTVALRVQLPDGTRLPARFNTTQTVGDIYDFITRAHPVTQSRPFVVATTFPNKDHTDRSLVLGEMPEFKKGGTAVVKWT</sequence>
<reference evidence="4 5" key="1">
    <citation type="journal article" date="2017" name="G3 (Bethesda)">
        <title>First Draft Genome Sequence of the Pathogenic Fungus Lomentospora prolificans (Formerly Scedosporium prolificans).</title>
        <authorList>
            <person name="Luo R."/>
            <person name="Zimin A."/>
            <person name="Workman R."/>
            <person name="Fan Y."/>
            <person name="Pertea G."/>
            <person name="Grossman N."/>
            <person name="Wear M.P."/>
            <person name="Jia B."/>
            <person name="Miller H."/>
            <person name="Casadevall A."/>
            <person name="Timp W."/>
            <person name="Zhang S.X."/>
            <person name="Salzberg S.L."/>
        </authorList>
    </citation>
    <scope>NUCLEOTIDE SEQUENCE [LARGE SCALE GENOMIC DNA]</scope>
    <source>
        <strain evidence="4 5">JHH-5317</strain>
    </source>
</reference>
<dbReference type="Gene3D" id="3.30.420.210">
    <property type="entry name" value="SEP domain"/>
    <property type="match status" value="1"/>
</dbReference>
<dbReference type="InterPro" id="IPR036241">
    <property type="entry name" value="NSFL1C_SEP_dom_sf"/>
</dbReference>
<evidence type="ECO:0000313" key="4">
    <source>
        <dbReference type="EMBL" id="PKS07215.1"/>
    </source>
</evidence>
<feature type="region of interest" description="Disordered" evidence="1">
    <location>
        <begin position="39"/>
        <end position="221"/>
    </location>
</feature>
<dbReference type="EMBL" id="NLAX01000701">
    <property type="protein sequence ID" value="PKS07215.1"/>
    <property type="molecule type" value="Genomic_DNA"/>
</dbReference>
<feature type="compositionally biased region" description="Acidic residues" evidence="1">
    <location>
        <begin position="42"/>
        <end position="51"/>
    </location>
</feature>
<dbReference type="STRING" id="41688.A0A2N3N455"/>
<dbReference type="GO" id="GO:0061025">
    <property type="term" value="P:membrane fusion"/>
    <property type="evidence" value="ECO:0007669"/>
    <property type="project" value="TreeGrafter"/>
</dbReference>
<name>A0A2N3N455_9PEZI</name>
<dbReference type="AlphaFoldDB" id="A0A2N3N455"/>
<dbReference type="SUPFAM" id="SSF54236">
    <property type="entry name" value="Ubiquitin-like"/>
    <property type="match status" value="1"/>
</dbReference>
<dbReference type="InterPro" id="IPR029071">
    <property type="entry name" value="Ubiquitin-like_domsf"/>
</dbReference>
<evidence type="ECO:0000259" key="3">
    <source>
        <dbReference type="PROSITE" id="PS51399"/>
    </source>
</evidence>
<dbReference type="Pfam" id="PF14555">
    <property type="entry name" value="UBA_4"/>
    <property type="match status" value="1"/>
</dbReference>
<evidence type="ECO:0000259" key="2">
    <source>
        <dbReference type="PROSITE" id="PS50033"/>
    </source>
</evidence>
<feature type="compositionally biased region" description="Basic and acidic residues" evidence="1">
    <location>
        <begin position="144"/>
        <end position="153"/>
    </location>
</feature>
<dbReference type="GO" id="GO:0005634">
    <property type="term" value="C:nucleus"/>
    <property type="evidence" value="ECO:0007669"/>
    <property type="project" value="TreeGrafter"/>
</dbReference>
<accession>A0A2N3N455</accession>
<dbReference type="Gene3D" id="3.10.20.90">
    <property type="entry name" value="Phosphatidylinositol 3-kinase Catalytic Subunit, Chain A, domain 1"/>
    <property type="match status" value="1"/>
</dbReference>
<dbReference type="GO" id="GO:0031468">
    <property type="term" value="P:nuclear membrane reassembly"/>
    <property type="evidence" value="ECO:0007669"/>
    <property type="project" value="TreeGrafter"/>
</dbReference>
<keyword evidence="5" id="KW-1185">Reference proteome</keyword>
<feature type="compositionally biased region" description="Acidic residues" evidence="1">
    <location>
        <begin position="114"/>
        <end position="123"/>
    </location>
</feature>
<dbReference type="InterPro" id="IPR012989">
    <property type="entry name" value="SEP_domain"/>
</dbReference>
<dbReference type="PANTHER" id="PTHR23333">
    <property type="entry name" value="UBX DOMAIN CONTAINING PROTEIN"/>
    <property type="match status" value="1"/>
</dbReference>
<comment type="caution">
    <text evidence="4">The sequence shown here is derived from an EMBL/GenBank/DDBJ whole genome shotgun (WGS) entry which is preliminary data.</text>
</comment>
<dbReference type="GO" id="GO:0007030">
    <property type="term" value="P:Golgi organization"/>
    <property type="evidence" value="ECO:0007669"/>
    <property type="project" value="TreeGrafter"/>
</dbReference>
<protein>
    <recommendedName>
        <fullName evidence="6">UBX domain-containing protein</fullName>
    </recommendedName>
</protein>
<dbReference type="GO" id="GO:0005829">
    <property type="term" value="C:cytosol"/>
    <property type="evidence" value="ECO:0007669"/>
    <property type="project" value="TreeGrafter"/>
</dbReference>
<dbReference type="GO" id="GO:0043130">
    <property type="term" value="F:ubiquitin binding"/>
    <property type="evidence" value="ECO:0007669"/>
    <property type="project" value="TreeGrafter"/>
</dbReference>
<proteinExistence type="predicted"/>
<evidence type="ECO:0008006" key="6">
    <source>
        <dbReference type="Google" id="ProtNLM"/>
    </source>
</evidence>
<dbReference type="InterPro" id="IPR009060">
    <property type="entry name" value="UBA-like_sf"/>
</dbReference>
<evidence type="ECO:0000313" key="5">
    <source>
        <dbReference type="Proteomes" id="UP000233524"/>
    </source>
</evidence>
<dbReference type="InterPro" id="IPR001012">
    <property type="entry name" value="UBX_dom"/>
</dbReference>
<dbReference type="PROSITE" id="PS50033">
    <property type="entry name" value="UBX"/>
    <property type="match status" value="1"/>
</dbReference>
<dbReference type="SMART" id="SM00553">
    <property type="entry name" value="SEP"/>
    <property type="match status" value="1"/>
</dbReference>
<dbReference type="Pfam" id="PF00789">
    <property type="entry name" value="UBX"/>
    <property type="match status" value="1"/>
</dbReference>
<dbReference type="PANTHER" id="PTHR23333:SF20">
    <property type="entry name" value="NSFL1 COFACTOR P47"/>
    <property type="match status" value="1"/>
</dbReference>
<dbReference type="InParanoid" id="A0A2N3N455"/>
<feature type="region of interest" description="Disordered" evidence="1">
    <location>
        <begin position="287"/>
        <end position="339"/>
    </location>
</feature>
<dbReference type="PROSITE" id="PS51399">
    <property type="entry name" value="SEP"/>
    <property type="match status" value="1"/>
</dbReference>
<feature type="domain" description="UBX" evidence="2">
    <location>
        <begin position="338"/>
        <end position="393"/>
    </location>
</feature>
<organism evidence="4 5">
    <name type="scientific">Lomentospora prolificans</name>
    <dbReference type="NCBI Taxonomy" id="41688"/>
    <lineage>
        <taxon>Eukaryota</taxon>
        <taxon>Fungi</taxon>
        <taxon>Dikarya</taxon>
        <taxon>Ascomycota</taxon>
        <taxon>Pezizomycotina</taxon>
        <taxon>Sordariomycetes</taxon>
        <taxon>Hypocreomycetidae</taxon>
        <taxon>Microascales</taxon>
        <taxon>Microascaceae</taxon>
        <taxon>Lomentospora</taxon>
    </lineage>
</organism>
<dbReference type="VEuPathDB" id="FungiDB:jhhlp_005817"/>
<evidence type="ECO:0000256" key="1">
    <source>
        <dbReference type="SAM" id="MobiDB-lite"/>
    </source>
</evidence>
<dbReference type="CDD" id="cd14348">
    <property type="entry name" value="UBA_p47"/>
    <property type="match status" value="1"/>
</dbReference>
<gene>
    <name evidence="4" type="ORF">jhhlp_005817</name>
</gene>
<feature type="compositionally biased region" description="Basic and acidic residues" evidence="1">
    <location>
        <begin position="163"/>
        <end position="181"/>
    </location>
</feature>
<dbReference type="Gene3D" id="1.10.8.10">
    <property type="entry name" value="DNA helicase RuvA subunit, C-terminal domain"/>
    <property type="match status" value="1"/>
</dbReference>
<feature type="compositionally biased region" description="Low complexity" evidence="1">
    <location>
        <begin position="315"/>
        <end position="339"/>
    </location>
</feature>
<dbReference type="Pfam" id="PF08059">
    <property type="entry name" value="SEP"/>
    <property type="match status" value="1"/>
</dbReference>
<dbReference type="GO" id="GO:0043161">
    <property type="term" value="P:proteasome-mediated ubiquitin-dependent protein catabolic process"/>
    <property type="evidence" value="ECO:0007669"/>
    <property type="project" value="TreeGrafter"/>
</dbReference>
<dbReference type="OrthoDB" id="25887at2759"/>
<dbReference type="GO" id="GO:0000045">
    <property type="term" value="P:autophagosome assembly"/>
    <property type="evidence" value="ECO:0007669"/>
    <property type="project" value="TreeGrafter"/>
</dbReference>
<feature type="domain" description="SEP" evidence="3">
    <location>
        <begin position="218"/>
        <end position="282"/>
    </location>
</feature>
<dbReference type="FunCoup" id="A0A2N3N455">
    <property type="interactions" value="1026"/>
</dbReference>
<dbReference type="FunFam" id="3.30.420.210:FF:000002">
    <property type="entry name" value="UBX domain-containing protein 1"/>
    <property type="match status" value="1"/>
</dbReference>